<dbReference type="Proteomes" id="UP000807159">
    <property type="component" value="Chromosome 8"/>
</dbReference>
<keyword evidence="2" id="KW-1185">Reference proteome</keyword>
<protein>
    <recommendedName>
        <fullName evidence="3">Protein RDM1</fullName>
    </recommendedName>
</protein>
<dbReference type="EMBL" id="JACEGQ020000008">
    <property type="protein sequence ID" value="KAH8500316.1"/>
    <property type="molecule type" value="Genomic_DNA"/>
</dbReference>
<proteinExistence type="predicted"/>
<dbReference type="Pfam" id="PF09187">
    <property type="entry name" value="RdDM_RDM1"/>
    <property type="match status" value="1"/>
</dbReference>
<dbReference type="SUPFAM" id="SSF109920">
    <property type="entry name" value="Hypothetical protein At3g22680"/>
    <property type="match status" value="1"/>
</dbReference>
<gene>
    <name evidence="1" type="ORF">H0E87_015537</name>
</gene>
<dbReference type="GO" id="GO:0080188">
    <property type="term" value="P:gene silencing by siRNA-directed DNA methylation"/>
    <property type="evidence" value="ECO:0007669"/>
    <property type="project" value="InterPro"/>
</dbReference>
<evidence type="ECO:0000313" key="1">
    <source>
        <dbReference type="EMBL" id="KAH8500316.1"/>
    </source>
</evidence>
<accession>A0A8T2Y5C9</accession>
<dbReference type="GO" id="GO:0000419">
    <property type="term" value="C:RNA polymerase V complex"/>
    <property type="evidence" value="ECO:0007669"/>
    <property type="project" value="TreeGrafter"/>
</dbReference>
<dbReference type="PANTHER" id="PTHR36366">
    <property type="entry name" value="PROTEIN RDM1"/>
    <property type="match status" value="1"/>
</dbReference>
<dbReference type="InterPro" id="IPR036319">
    <property type="entry name" value="RDM1_sf"/>
</dbReference>
<evidence type="ECO:0000313" key="2">
    <source>
        <dbReference type="Proteomes" id="UP000807159"/>
    </source>
</evidence>
<organism evidence="1 2">
    <name type="scientific">Populus deltoides</name>
    <name type="common">Eastern poplar</name>
    <name type="synonym">Eastern cottonwood</name>
    <dbReference type="NCBI Taxonomy" id="3696"/>
    <lineage>
        <taxon>Eukaryota</taxon>
        <taxon>Viridiplantae</taxon>
        <taxon>Streptophyta</taxon>
        <taxon>Embryophyta</taxon>
        <taxon>Tracheophyta</taxon>
        <taxon>Spermatophyta</taxon>
        <taxon>Magnoliopsida</taxon>
        <taxon>eudicotyledons</taxon>
        <taxon>Gunneridae</taxon>
        <taxon>Pentapetalae</taxon>
        <taxon>rosids</taxon>
        <taxon>fabids</taxon>
        <taxon>Malpighiales</taxon>
        <taxon>Salicaceae</taxon>
        <taxon>Saliceae</taxon>
        <taxon>Populus</taxon>
    </lineage>
</organism>
<dbReference type="AlphaFoldDB" id="A0A8T2Y5C9"/>
<dbReference type="PANTHER" id="PTHR36366:SF1">
    <property type="entry name" value="PROTEIN RDM1"/>
    <property type="match status" value="1"/>
</dbReference>
<dbReference type="InterPro" id="IPR015270">
    <property type="entry name" value="RDM1_plant"/>
</dbReference>
<sequence length="238" mass="27081">MVVSSSRASSKELKLRSTSQNALFLRQASRNLTVFFLTCDYTILQKGQKGNSVLSAQGYIVCDMKRTIPWTDPVDVISSDESSSSDSDIELNDGLDGQRLSNYVTIDQPIKETTSEGVLIRRAEMYQDYMRHIPIPVQRGSAIPFSSWAGLGKSIKQLYQQPLHYLTNILLNKWDQQRIGSEDEHTPLDIMIHPCKAEATIWLVEEVHRRTSSHHHVAKIWQSDPMHHAFVDSIFPKL</sequence>
<dbReference type="Gene3D" id="1.20.120.690">
    <property type="entry name" value="RDM1 protein domain"/>
    <property type="match status" value="1"/>
</dbReference>
<comment type="caution">
    <text evidence="1">The sequence shown here is derived from an EMBL/GenBank/DDBJ whole genome shotgun (WGS) entry which is preliminary data.</text>
</comment>
<name>A0A8T2Y5C9_POPDE</name>
<reference evidence="1" key="1">
    <citation type="journal article" date="2021" name="J. Hered.">
        <title>Genome Assembly of Salicaceae Populus deltoides (Eastern Cottonwood) I-69 Based on Nanopore Sequencing and Hi-C Technologies.</title>
        <authorList>
            <person name="Bai S."/>
            <person name="Wu H."/>
            <person name="Zhang J."/>
            <person name="Pan Z."/>
            <person name="Zhao W."/>
            <person name="Li Z."/>
            <person name="Tong C."/>
        </authorList>
    </citation>
    <scope>NUCLEOTIDE SEQUENCE</scope>
    <source>
        <tissue evidence="1">Leaf</tissue>
    </source>
</reference>
<evidence type="ECO:0008006" key="3">
    <source>
        <dbReference type="Google" id="ProtNLM"/>
    </source>
</evidence>